<dbReference type="KEGG" id="fai:FAD_1218"/>
<dbReference type="Gene3D" id="3.40.50.150">
    <property type="entry name" value="Vaccinia Virus protein VP39"/>
    <property type="match status" value="1"/>
</dbReference>
<dbReference type="RefSeq" id="WP_081142625.1">
    <property type="nucleotide sequence ID" value="NZ_CP015363.1"/>
</dbReference>
<dbReference type="GeneID" id="31676716"/>
<dbReference type="PANTHER" id="PTHR14741:SF32">
    <property type="entry name" value="TRIMETHYLGUANOSINE SYNTHASE"/>
    <property type="match status" value="1"/>
</dbReference>
<dbReference type="OrthoDB" id="56872at2157"/>
<sequence>MRLYNFLAKLVNSESYYKLIDSEINEIVKLIRAGYQPEYIKKIHKNNFNFLFEFAKSRIKIAGKFSLHDHLFMDYYSSMYSTPEIVGKYRAKKLAGNKIVDAGSGAGMQDIMFSEFSDVTGVEIDSNRYAMANLNKIPYSSNVDFINSDIFSFNGDFSGNILFSDPLRPVNSGEKLFSQLVPDPVEIIHKKPELSGYAIDLPPHMEWDNIPLKGEKEYISIKGALNRLTLYSPSISEKISTAVILPENTVITGKPCTFKANIEYGRSTGQYLYVPDISITYAKLLNMVVKPEWVPVYIDERRQIFSGNSYESAFPGKQYSVISYSDNMNIVPLLRNVDAGKVFFRFKMKPEETYHYKNSIEKELAGSKNVYIFRNNDRYIIAEEIN</sequence>
<keyword evidence="2" id="KW-1185">Reference proteome</keyword>
<protein>
    <submittedName>
        <fullName evidence="1">Methyltransferase</fullName>
    </submittedName>
</protein>
<reference evidence="1 2" key="1">
    <citation type="submission" date="2011-10" db="EMBL/GenBank/DDBJ databases">
        <title>Metabolic and evolutionary patterns in the extreme acidophile Ferroplasma acidiphilum.</title>
        <authorList>
            <person name="Golyshina O.V."/>
            <person name="Kozyavkin S.A."/>
            <person name="Tatusov R.L."/>
            <person name="Slesarev A.I."/>
            <person name="Golyshin P.N."/>
        </authorList>
    </citation>
    <scope>NUCLEOTIDE SEQUENCE [LARGE SCALE GENOMIC DNA]</scope>
    <source>
        <strain evidence="2">Y</strain>
    </source>
</reference>
<proteinExistence type="predicted"/>
<keyword evidence="1" id="KW-0808">Transferase</keyword>
<dbReference type="EMBL" id="CP015363">
    <property type="protein sequence ID" value="ARD85090.1"/>
    <property type="molecule type" value="Genomic_DNA"/>
</dbReference>
<accession>A0A1V0N4M4</accession>
<dbReference type="Proteomes" id="UP000192050">
    <property type="component" value="Chromosome"/>
</dbReference>
<organism evidence="1 2">
    <name type="scientific">Ferroplasma acidiphilum</name>
    <dbReference type="NCBI Taxonomy" id="74969"/>
    <lineage>
        <taxon>Archaea</taxon>
        <taxon>Methanobacteriati</taxon>
        <taxon>Thermoplasmatota</taxon>
        <taxon>Thermoplasmata</taxon>
        <taxon>Thermoplasmatales</taxon>
        <taxon>Ferroplasmaceae</taxon>
        <taxon>Ferroplasma</taxon>
    </lineage>
</organism>
<evidence type="ECO:0000313" key="1">
    <source>
        <dbReference type="EMBL" id="ARD85090.1"/>
    </source>
</evidence>
<dbReference type="GO" id="GO:0071164">
    <property type="term" value="F:RNA cap trimethylguanosine synthase activity"/>
    <property type="evidence" value="ECO:0007669"/>
    <property type="project" value="TreeGrafter"/>
</dbReference>
<name>A0A1V0N4M4_9ARCH</name>
<dbReference type="AlphaFoldDB" id="A0A1V0N4M4"/>
<gene>
    <name evidence="1" type="ORF">FAD_1218</name>
</gene>
<dbReference type="STRING" id="74969.FAD_1218"/>
<dbReference type="PANTHER" id="PTHR14741">
    <property type="entry name" value="S-ADENOSYLMETHIONINE-DEPENDENT METHYLTRANSFERASE RELATED"/>
    <property type="match status" value="1"/>
</dbReference>
<keyword evidence="1" id="KW-0489">Methyltransferase</keyword>
<dbReference type="SUPFAM" id="SSF53335">
    <property type="entry name" value="S-adenosyl-L-methionine-dependent methyltransferases"/>
    <property type="match status" value="1"/>
</dbReference>
<evidence type="ECO:0000313" key="2">
    <source>
        <dbReference type="Proteomes" id="UP000192050"/>
    </source>
</evidence>
<dbReference type="InterPro" id="IPR029063">
    <property type="entry name" value="SAM-dependent_MTases_sf"/>
</dbReference>